<evidence type="ECO:0000313" key="2">
    <source>
        <dbReference type="EMBL" id="KKN39654.1"/>
    </source>
</evidence>
<dbReference type="Pfam" id="PF02190">
    <property type="entry name" value="LON_substr_bdg"/>
    <property type="match status" value="1"/>
</dbReference>
<feature type="domain" description="Lon N-terminal" evidence="1">
    <location>
        <begin position="4"/>
        <end position="213"/>
    </location>
</feature>
<dbReference type="EMBL" id="LAZR01001751">
    <property type="protein sequence ID" value="KKN39654.1"/>
    <property type="molecule type" value="Genomic_DNA"/>
</dbReference>
<dbReference type="Gene3D" id="1.20.58.1480">
    <property type="match status" value="1"/>
</dbReference>
<organism evidence="2">
    <name type="scientific">marine sediment metagenome</name>
    <dbReference type="NCBI Taxonomy" id="412755"/>
    <lineage>
        <taxon>unclassified sequences</taxon>
        <taxon>metagenomes</taxon>
        <taxon>ecological metagenomes</taxon>
    </lineage>
</organism>
<sequence>MIEVALFPIPNSVNFPWVPTALHVFEPRYRKMVKYCIDHNVMMGVCHTEKLVHANTRVQTQEEVLSSNQSTYKPCAVFSAGKVELLEEMDDGRMTILVNFETRLKLQKERQTLPFNIWACEPYEDEQLEDDDLVTLKQTREKILHRLMTISYGNNEVQEILAGEYWQTKPPIEFSFLVNSLIAMPAEFKQNLLEMRHPQQRLDAILELLNSIN</sequence>
<proteinExistence type="predicted"/>
<dbReference type="InterPro" id="IPR046336">
    <property type="entry name" value="Lon_prtase_N_sf"/>
</dbReference>
<accession>A0A0F9QAX2</accession>
<dbReference type="SUPFAM" id="SSF88697">
    <property type="entry name" value="PUA domain-like"/>
    <property type="match status" value="1"/>
</dbReference>
<dbReference type="PANTHER" id="PTHR46732">
    <property type="entry name" value="ATP-DEPENDENT PROTEASE LA (LON) DOMAIN PROTEIN"/>
    <property type="match status" value="1"/>
</dbReference>
<dbReference type="InterPro" id="IPR015947">
    <property type="entry name" value="PUA-like_sf"/>
</dbReference>
<name>A0A0F9QAX2_9ZZZZ</name>
<comment type="caution">
    <text evidence="2">The sequence shown here is derived from an EMBL/GenBank/DDBJ whole genome shotgun (WGS) entry which is preliminary data.</text>
</comment>
<reference evidence="2" key="1">
    <citation type="journal article" date="2015" name="Nature">
        <title>Complex archaea that bridge the gap between prokaryotes and eukaryotes.</title>
        <authorList>
            <person name="Spang A."/>
            <person name="Saw J.H."/>
            <person name="Jorgensen S.L."/>
            <person name="Zaremba-Niedzwiedzka K."/>
            <person name="Martijn J."/>
            <person name="Lind A.E."/>
            <person name="van Eijk R."/>
            <person name="Schleper C."/>
            <person name="Guy L."/>
            <person name="Ettema T.J."/>
        </authorList>
    </citation>
    <scope>NUCLEOTIDE SEQUENCE</scope>
</reference>
<evidence type="ECO:0000259" key="1">
    <source>
        <dbReference type="PROSITE" id="PS51787"/>
    </source>
</evidence>
<dbReference type="Gene3D" id="2.30.130.40">
    <property type="entry name" value="LON domain-like"/>
    <property type="match status" value="1"/>
</dbReference>
<dbReference type="InterPro" id="IPR003111">
    <property type="entry name" value="Lon_prtase_N"/>
</dbReference>
<dbReference type="PROSITE" id="PS51787">
    <property type="entry name" value="LON_N"/>
    <property type="match status" value="1"/>
</dbReference>
<dbReference type="AlphaFoldDB" id="A0A0F9QAX2"/>
<protein>
    <recommendedName>
        <fullName evidence="1">Lon N-terminal domain-containing protein</fullName>
    </recommendedName>
</protein>
<dbReference type="SMART" id="SM00464">
    <property type="entry name" value="LON"/>
    <property type="match status" value="1"/>
</dbReference>
<gene>
    <name evidence="2" type="ORF">LCGC14_0741300</name>
</gene>
<dbReference type="PANTHER" id="PTHR46732:SF8">
    <property type="entry name" value="ATP-DEPENDENT PROTEASE LA (LON) DOMAIN PROTEIN"/>
    <property type="match status" value="1"/>
</dbReference>